<dbReference type="Proteomes" id="UP000267352">
    <property type="component" value="Segment"/>
</dbReference>
<evidence type="ECO:0000313" key="2">
    <source>
        <dbReference type="EMBL" id="AUO14893.1"/>
    </source>
</evidence>
<name>A0A2I6SBF2_9VIRU</name>
<accession>A0A2I6SBF2</accession>
<organism evidence="2">
    <name type="scientific">White spot syndrome virus</name>
    <dbReference type="NCBI Taxonomy" id="342409"/>
    <lineage>
        <taxon>Viruses</taxon>
        <taxon>Viruses incertae sedis</taxon>
        <taxon>Naldaviricetes</taxon>
        <taxon>Nimaviridae</taxon>
        <taxon>Whispovirus</taxon>
    </lineage>
</organism>
<feature type="region of interest" description="Disordered" evidence="1">
    <location>
        <begin position="1"/>
        <end position="27"/>
    </location>
</feature>
<protein>
    <submittedName>
        <fullName evidence="2">WSSV018</fullName>
    </submittedName>
</protein>
<dbReference type="EMBL" id="MG702567">
    <property type="protein sequence ID" value="AUO14893.1"/>
    <property type="molecule type" value="Genomic_DNA"/>
</dbReference>
<sequence length="92" mass="10313">MFGTVTVDPSDENGDESLQRSTDPDAEMVMLTTTPSSQLARQQQPPQPTPDYLARYSKELVINNIRGGFISDRDMHLARTNVCTCQHETEDI</sequence>
<proteinExistence type="predicted"/>
<reference evidence="2" key="1">
    <citation type="submission" date="2017-12" db="EMBL/GenBank/DDBJ databases">
        <authorList>
            <person name="Katneni V.K."/>
            <person name="Shekhar M.S."/>
            <person name="Otta S.K."/>
            <person name="Karthic K."/>
            <person name="Jangam A.K."/>
            <person name="Gopikrishna G."/>
            <person name="Vijayan K.K."/>
        </authorList>
    </citation>
    <scope>NUCLEOTIDE SEQUENCE [LARGE SCALE GENOMIC DNA]</scope>
    <source>
        <strain evidence="2">IN_AP4RU</strain>
    </source>
</reference>
<reference evidence="2" key="2">
    <citation type="journal article" date="2018" name="Genome Announc.">
        <title>First Report of a Complete Genome Sequence of White spot syndrome virus from India.</title>
        <authorList>
            <person name="Vinaya Kumar K."/>
            <person name="Shekhar M.S."/>
            <person name="Otta S.K."/>
            <person name="Karthic K."/>
            <person name="Ashok Kumar J."/>
            <person name="Gopikrishna G."/>
            <person name="Vijayan K.K."/>
        </authorList>
    </citation>
    <scope>NUCLEOTIDE SEQUENCE</scope>
    <source>
        <strain evidence="2">IN_AP4RU</strain>
    </source>
</reference>
<evidence type="ECO:0000256" key="1">
    <source>
        <dbReference type="SAM" id="MobiDB-lite"/>
    </source>
</evidence>